<protein>
    <submittedName>
        <fullName evidence="1">Uncharacterized protein</fullName>
    </submittedName>
</protein>
<dbReference type="EMBL" id="JAIWYP010000005">
    <property type="protein sequence ID" value="KAH3827714.1"/>
    <property type="molecule type" value="Genomic_DNA"/>
</dbReference>
<sequence length="60" mass="6968">MVTNLFPQHTGIQSDIRKDIDDASLTATCTNGESRYYCRTYNYARRYQYGTTCKFLCLKA</sequence>
<organism evidence="1 2">
    <name type="scientific">Dreissena polymorpha</name>
    <name type="common">Zebra mussel</name>
    <name type="synonym">Mytilus polymorpha</name>
    <dbReference type="NCBI Taxonomy" id="45954"/>
    <lineage>
        <taxon>Eukaryota</taxon>
        <taxon>Metazoa</taxon>
        <taxon>Spiralia</taxon>
        <taxon>Lophotrochozoa</taxon>
        <taxon>Mollusca</taxon>
        <taxon>Bivalvia</taxon>
        <taxon>Autobranchia</taxon>
        <taxon>Heteroconchia</taxon>
        <taxon>Euheterodonta</taxon>
        <taxon>Imparidentia</taxon>
        <taxon>Neoheterodontei</taxon>
        <taxon>Myida</taxon>
        <taxon>Dreissenoidea</taxon>
        <taxon>Dreissenidae</taxon>
        <taxon>Dreissena</taxon>
    </lineage>
</organism>
<dbReference type="Proteomes" id="UP000828390">
    <property type="component" value="Unassembled WGS sequence"/>
</dbReference>
<dbReference type="AlphaFoldDB" id="A0A9D4H678"/>
<comment type="caution">
    <text evidence="1">The sequence shown here is derived from an EMBL/GenBank/DDBJ whole genome shotgun (WGS) entry which is preliminary data.</text>
</comment>
<reference evidence="1" key="1">
    <citation type="journal article" date="2019" name="bioRxiv">
        <title>The Genome of the Zebra Mussel, Dreissena polymorpha: A Resource for Invasive Species Research.</title>
        <authorList>
            <person name="McCartney M.A."/>
            <person name="Auch B."/>
            <person name="Kono T."/>
            <person name="Mallez S."/>
            <person name="Zhang Y."/>
            <person name="Obille A."/>
            <person name="Becker A."/>
            <person name="Abrahante J.E."/>
            <person name="Garbe J."/>
            <person name="Badalamenti J.P."/>
            <person name="Herman A."/>
            <person name="Mangelson H."/>
            <person name="Liachko I."/>
            <person name="Sullivan S."/>
            <person name="Sone E.D."/>
            <person name="Koren S."/>
            <person name="Silverstein K.A.T."/>
            <person name="Beckman K.B."/>
            <person name="Gohl D.M."/>
        </authorList>
    </citation>
    <scope>NUCLEOTIDE SEQUENCE</scope>
    <source>
        <strain evidence="1">Duluth1</strain>
        <tissue evidence="1">Whole animal</tissue>
    </source>
</reference>
<keyword evidence="2" id="KW-1185">Reference proteome</keyword>
<evidence type="ECO:0000313" key="2">
    <source>
        <dbReference type="Proteomes" id="UP000828390"/>
    </source>
</evidence>
<name>A0A9D4H678_DREPO</name>
<reference evidence="1" key="2">
    <citation type="submission" date="2020-11" db="EMBL/GenBank/DDBJ databases">
        <authorList>
            <person name="McCartney M.A."/>
            <person name="Auch B."/>
            <person name="Kono T."/>
            <person name="Mallez S."/>
            <person name="Becker A."/>
            <person name="Gohl D.M."/>
            <person name="Silverstein K.A.T."/>
            <person name="Koren S."/>
            <person name="Bechman K.B."/>
            <person name="Herman A."/>
            <person name="Abrahante J.E."/>
            <person name="Garbe J."/>
        </authorList>
    </citation>
    <scope>NUCLEOTIDE SEQUENCE</scope>
    <source>
        <strain evidence="1">Duluth1</strain>
        <tissue evidence="1">Whole animal</tissue>
    </source>
</reference>
<accession>A0A9D4H678</accession>
<evidence type="ECO:0000313" key="1">
    <source>
        <dbReference type="EMBL" id="KAH3827714.1"/>
    </source>
</evidence>
<proteinExistence type="predicted"/>
<gene>
    <name evidence="1" type="ORF">DPMN_129655</name>
</gene>